<evidence type="ECO:0000256" key="2">
    <source>
        <dbReference type="RuleBase" id="RU362097"/>
    </source>
</evidence>
<comment type="similarity">
    <text evidence="1 2">Belongs to the outer membrane factor (OMF) (TC 1.B.17) family.</text>
</comment>
<protein>
    <submittedName>
        <fullName evidence="3">Efflux transporter, outer membrane factor (OMF) lipoprotein, NodT family</fullName>
    </submittedName>
</protein>
<dbReference type="NCBIfam" id="TIGR01845">
    <property type="entry name" value="outer_NodT"/>
    <property type="match status" value="1"/>
</dbReference>
<reference evidence="4" key="1">
    <citation type="submission" date="2016-09" db="EMBL/GenBank/DDBJ databases">
        <authorList>
            <person name="Varghese N."/>
            <person name="Submissions S."/>
        </authorList>
    </citation>
    <scope>NUCLEOTIDE SEQUENCE [LARGE SCALE GENOMIC DNA]</scope>
    <source>
        <strain evidence="4">ANC 4422</strain>
    </source>
</reference>
<keyword evidence="2" id="KW-1134">Transmembrane beta strand</keyword>
<keyword evidence="2" id="KW-0732">Signal</keyword>
<keyword evidence="2" id="KW-0472">Membrane</keyword>
<sequence length="465" mass="51307">MNFMKHQFSALTSTLLLSSMLLGCSALVKTPYQMPEVITSKHFAYAQSTQADAYPDQWWTLFGDTHLNHLIEQVIQENNNLAIAGLTLQQARLKAGLAESQQGLRVNASSSTGHRFMFEDGSNQSQGVSTNVGVSYELDLFGKLSHQTQSAQWEAQASAEDLQATAQALIATTAKLYWQLAYLNDSKTNAEQSLAHSQQLNTLVNTQYKFGAVSGLETSQAAQAVQSQMSNLNRIEQNLVETRTALAVLLHIPVQQLKIAEPKKLPQTTLPTIAAGLPATLLARRPDLQAAEFRLRKALESTNATRASYYPSISLTSNLGSSSTSLTELIKNPILTLGANLSLPFLQYNDMKRNISVSQLEYDKAILQYKQTLYQAFADVENALSNQTQLANQVQAQTDTLTLAERSEKLVLVQYKYGSVPLKTVLDQQESTRNTRLNLVNLKQSQYNAYVTLIQALGGRPIPPH</sequence>
<evidence type="ECO:0000313" key="4">
    <source>
        <dbReference type="Proteomes" id="UP000242501"/>
    </source>
</evidence>
<feature type="chain" id="PRO_5017101694" evidence="2">
    <location>
        <begin position="29"/>
        <end position="465"/>
    </location>
</feature>
<keyword evidence="4" id="KW-1185">Reference proteome</keyword>
<dbReference type="Proteomes" id="UP000242501">
    <property type="component" value="Unassembled WGS sequence"/>
</dbReference>
<dbReference type="Pfam" id="PF02321">
    <property type="entry name" value="OEP"/>
    <property type="match status" value="2"/>
</dbReference>
<keyword evidence="2 3" id="KW-0449">Lipoprotein</keyword>
<organism evidence="3 4">
    <name type="scientific">Acinetobacter boissieri</name>
    <dbReference type="NCBI Taxonomy" id="1219383"/>
    <lineage>
        <taxon>Bacteria</taxon>
        <taxon>Pseudomonadati</taxon>
        <taxon>Pseudomonadota</taxon>
        <taxon>Gammaproteobacteria</taxon>
        <taxon>Moraxellales</taxon>
        <taxon>Moraxellaceae</taxon>
        <taxon>Acinetobacter</taxon>
    </lineage>
</organism>
<feature type="signal peptide" evidence="2">
    <location>
        <begin position="1"/>
        <end position="28"/>
    </location>
</feature>
<evidence type="ECO:0000256" key="1">
    <source>
        <dbReference type="ARBA" id="ARBA00007613"/>
    </source>
</evidence>
<dbReference type="EMBL" id="FMYL01000001">
    <property type="protein sequence ID" value="SDB81050.1"/>
    <property type="molecule type" value="Genomic_DNA"/>
</dbReference>
<comment type="subcellular location">
    <subcellularLocation>
        <location evidence="2">Cell outer membrane</location>
        <topology evidence="2">Lipid-anchor</topology>
    </subcellularLocation>
</comment>
<dbReference type="Gene3D" id="2.20.200.10">
    <property type="entry name" value="Outer membrane efflux proteins (OEP)"/>
    <property type="match status" value="1"/>
</dbReference>
<dbReference type="OrthoDB" id="9770517at2"/>
<dbReference type="GO" id="GO:0009279">
    <property type="term" value="C:cell outer membrane"/>
    <property type="evidence" value="ECO:0007669"/>
    <property type="project" value="UniProtKB-SubCell"/>
</dbReference>
<proteinExistence type="inferred from homology"/>
<dbReference type="PROSITE" id="PS51257">
    <property type="entry name" value="PROKAR_LIPOPROTEIN"/>
    <property type="match status" value="1"/>
</dbReference>
<name>A0A1G6GGG7_9GAMM</name>
<gene>
    <name evidence="3" type="ORF">SAMN05421733_10167</name>
</gene>
<dbReference type="STRING" id="1219383.SAMN05421733_10167"/>
<dbReference type="AlphaFoldDB" id="A0A1G6GGG7"/>
<accession>A0A1G6GGG7</accession>
<evidence type="ECO:0000313" key="3">
    <source>
        <dbReference type="EMBL" id="SDB81050.1"/>
    </source>
</evidence>
<dbReference type="PANTHER" id="PTHR30203">
    <property type="entry name" value="OUTER MEMBRANE CATION EFFLUX PROTEIN"/>
    <property type="match status" value="1"/>
</dbReference>
<dbReference type="Gene3D" id="1.20.1600.10">
    <property type="entry name" value="Outer membrane efflux proteins (OEP)"/>
    <property type="match status" value="1"/>
</dbReference>
<dbReference type="SUPFAM" id="SSF56954">
    <property type="entry name" value="Outer membrane efflux proteins (OEP)"/>
    <property type="match status" value="1"/>
</dbReference>
<keyword evidence="2" id="KW-0812">Transmembrane</keyword>
<dbReference type="InterPro" id="IPR003423">
    <property type="entry name" value="OMP_efflux"/>
</dbReference>
<dbReference type="GO" id="GO:0015562">
    <property type="term" value="F:efflux transmembrane transporter activity"/>
    <property type="evidence" value="ECO:0007669"/>
    <property type="project" value="InterPro"/>
</dbReference>
<keyword evidence="2" id="KW-0564">Palmitate</keyword>
<dbReference type="InterPro" id="IPR010131">
    <property type="entry name" value="MdtP/NodT-like"/>
</dbReference>
<dbReference type="PANTHER" id="PTHR30203:SF32">
    <property type="entry name" value="CATION EFFLUX SYSTEM PROTEIN CUSC"/>
    <property type="match status" value="1"/>
</dbReference>